<feature type="transmembrane region" description="Helical" evidence="11">
    <location>
        <begin position="102"/>
        <end position="124"/>
    </location>
</feature>
<evidence type="ECO:0000256" key="7">
    <source>
        <dbReference type="ARBA" id="ARBA00022985"/>
    </source>
</evidence>
<dbReference type="InterPro" id="IPR037185">
    <property type="entry name" value="EmrE-like"/>
</dbReference>
<keyword evidence="14" id="KW-1185">Reference proteome</keyword>
<evidence type="ECO:0000256" key="8">
    <source>
        <dbReference type="ARBA" id="ARBA00022989"/>
    </source>
</evidence>
<keyword evidence="10 11" id="KW-0472">Membrane</keyword>
<evidence type="ECO:0000256" key="4">
    <source>
        <dbReference type="ARBA" id="ARBA00022519"/>
    </source>
</evidence>
<evidence type="ECO:0000313" key="14">
    <source>
        <dbReference type="Proteomes" id="UP000054823"/>
    </source>
</evidence>
<dbReference type="Gene3D" id="1.10.3730.20">
    <property type="match status" value="1"/>
</dbReference>
<evidence type="ECO:0000256" key="6">
    <source>
        <dbReference type="ARBA" id="ARBA00022692"/>
    </source>
</evidence>
<keyword evidence="9" id="KW-0443">Lipid metabolism</keyword>
<evidence type="ECO:0000256" key="3">
    <source>
        <dbReference type="ARBA" id="ARBA00022516"/>
    </source>
</evidence>
<dbReference type="Proteomes" id="UP000054823">
    <property type="component" value="Unassembled WGS sequence"/>
</dbReference>
<evidence type="ECO:0000256" key="10">
    <source>
        <dbReference type="ARBA" id="ARBA00023136"/>
    </source>
</evidence>
<keyword evidence="6 11" id="KW-0812">Transmembrane</keyword>
<dbReference type="GO" id="GO:0009103">
    <property type="term" value="P:lipopolysaccharide biosynthetic process"/>
    <property type="evidence" value="ECO:0007669"/>
    <property type="project" value="UniProtKB-KW"/>
</dbReference>
<sequence>MNLWLLLLMTFSVALSAVAQTLFKLGVSQISFAPQMSSLSKAASLVFSPYVLAGLSLYALGTVFWLFALKALDLSVAYPFVALSFIFVAVLSFAFLGEPLSVTRLIGTALIVSGLVVMFVGEVVG</sequence>
<keyword evidence="2" id="KW-1003">Cell membrane</keyword>
<dbReference type="SUPFAM" id="SSF103481">
    <property type="entry name" value="Multidrug resistance efflux transporter EmrE"/>
    <property type="match status" value="1"/>
</dbReference>
<feature type="transmembrane region" description="Helical" evidence="11">
    <location>
        <begin position="43"/>
        <end position="69"/>
    </location>
</feature>
<evidence type="ECO:0000256" key="11">
    <source>
        <dbReference type="SAM" id="Phobius"/>
    </source>
</evidence>
<keyword evidence="5" id="KW-0441">Lipid A biosynthesis</keyword>
<gene>
    <name evidence="13" type="primary">arnF</name>
    <name evidence="13" type="ORF">SHM7688_00199</name>
</gene>
<dbReference type="EMBL" id="CYPW01000002">
    <property type="protein sequence ID" value="CUH50770.1"/>
    <property type="molecule type" value="Genomic_DNA"/>
</dbReference>
<dbReference type="Pfam" id="PF00892">
    <property type="entry name" value="EamA"/>
    <property type="match status" value="1"/>
</dbReference>
<proteinExistence type="predicted"/>
<organism evidence="13 14">
    <name type="scientific">Shimia marina</name>
    <dbReference type="NCBI Taxonomy" id="321267"/>
    <lineage>
        <taxon>Bacteria</taxon>
        <taxon>Pseudomonadati</taxon>
        <taxon>Pseudomonadota</taxon>
        <taxon>Alphaproteobacteria</taxon>
        <taxon>Rhodobacterales</taxon>
        <taxon>Roseobacteraceae</taxon>
    </lineage>
</organism>
<comment type="subcellular location">
    <subcellularLocation>
        <location evidence="1">Cell membrane</location>
        <topology evidence="1">Multi-pass membrane protein</topology>
    </subcellularLocation>
</comment>
<keyword evidence="8 11" id="KW-1133">Transmembrane helix</keyword>
<keyword evidence="3" id="KW-0444">Lipid biosynthesis</keyword>
<dbReference type="GO" id="GO:0009245">
    <property type="term" value="P:lipid A biosynthetic process"/>
    <property type="evidence" value="ECO:0007669"/>
    <property type="project" value="UniProtKB-KW"/>
</dbReference>
<protein>
    <submittedName>
        <fullName evidence="13">Undecaprenyl phosphate-aminoarabinose flippase subunit ArnF</fullName>
    </submittedName>
</protein>
<name>A0A0P1EJS0_9RHOB</name>
<evidence type="ECO:0000259" key="12">
    <source>
        <dbReference type="Pfam" id="PF00892"/>
    </source>
</evidence>
<dbReference type="PANTHER" id="PTHR30561:SF9">
    <property type="entry name" value="4-AMINO-4-DEOXY-L-ARABINOSE-PHOSPHOUNDECAPRENOL FLIPPASE SUBUNIT ARNF-RELATED"/>
    <property type="match status" value="1"/>
</dbReference>
<reference evidence="13 14" key="1">
    <citation type="submission" date="2015-09" db="EMBL/GenBank/DDBJ databases">
        <authorList>
            <consortium name="Swine Surveillance"/>
        </authorList>
    </citation>
    <scope>NUCLEOTIDE SEQUENCE [LARGE SCALE GENOMIC DNA]</scope>
    <source>
        <strain evidence="13 14">CECT 7688</strain>
    </source>
</reference>
<dbReference type="AlphaFoldDB" id="A0A0P1EJS0"/>
<dbReference type="STRING" id="321267.SHM7688_00199"/>
<evidence type="ECO:0000313" key="13">
    <source>
        <dbReference type="EMBL" id="CUH50770.1"/>
    </source>
</evidence>
<keyword evidence="7" id="KW-0448">Lipopolysaccharide biosynthesis</keyword>
<evidence type="ECO:0000256" key="5">
    <source>
        <dbReference type="ARBA" id="ARBA00022556"/>
    </source>
</evidence>
<dbReference type="GO" id="GO:0022857">
    <property type="term" value="F:transmembrane transporter activity"/>
    <property type="evidence" value="ECO:0007669"/>
    <property type="project" value="InterPro"/>
</dbReference>
<feature type="transmembrane region" description="Helical" evidence="11">
    <location>
        <begin position="76"/>
        <end position="96"/>
    </location>
</feature>
<evidence type="ECO:0000256" key="2">
    <source>
        <dbReference type="ARBA" id="ARBA00022475"/>
    </source>
</evidence>
<dbReference type="GO" id="GO:0005886">
    <property type="term" value="C:plasma membrane"/>
    <property type="evidence" value="ECO:0007669"/>
    <property type="project" value="UniProtKB-SubCell"/>
</dbReference>
<dbReference type="PANTHER" id="PTHR30561">
    <property type="entry name" value="SMR FAMILY PROTON-DEPENDENT DRUG EFFLUX TRANSPORTER SUGE"/>
    <property type="match status" value="1"/>
</dbReference>
<keyword evidence="4" id="KW-0997">Cell inner membrane</keyword>
<evidence type="ECO:0000256" key="1">
    <source>
        <dbReference type="ARBA" id="ARBA00004651"/>
    </source>
</evidence>
<evidence type="ECO:0000256" key="9">
    <source>
        <dbReference type="ARBA" id="ARBA00023098"/>
    </source>
</evidence>
<dbReference type="InterPro" id="IPR000390">
    <property type="entry name" value="Small_drug/metabolite_transptr"/>
</dbReference>
<dbReference type="InterPro" id="IPR000620">
    <property type="entry name" value="EamA_dom"/>
</dbReference>
<feature type="domain" description="EamA" evidence="12">
    <location>
        <begin position="46"/>
        <end position="119"/>
    </location>
</feature>
<accession>A0A0P1EJS0</accession>